<dbReference type="GO" id="GO:0005886">
    <property type="term" value="C:plasma membrane"/>
    <property type="evidence" value="ECO:0007669"/>
    <property type="project" value="UniProtKB-SubCell"/>
</dbReference>
<keyword evidence="6" id="KW-0997">Cell inner membrane</keyword>
<keyword evidence="4" id="KW-1003">Cell membrane</keyword>
<dbReference type="Pfam" id="PF08334">
    <property type="entry name" value="T2SSG"/>
    <property type="match status" value="1"/>
</dbReference>
<evidence type="ECO:0000256" key="6">
    <source>
        <dbReference type="ARBA" id="ARBA00022519"/>
    </source>
</evidence>
<evidence type="ECO:0000256" key="11">
    <source>
        <dbReference type="SAM" id="Phobius"/>
    </source>
</evidence>
<dbReference type="PROSITE" id="PS00409">
    <property type="entry name" value="PROKAR_NTER_METHYL"/>
    <property type="match status" value="1"/>
</dbReference>
<evidence type="ECO:0000256" key="4">
    <source>
        <dbReference type="ARBA" id="ARBA00022475"/>
    </source>
</evidence>
<dbReference type="Pfam" id="PF07963">
    <property type="entry name" value="N_methyl"/>
    <property type="match status" value="1"/>
</dbReference>
<proteinExistence type="inferred from homology"/>
<organism evidence="13">
    <name type="scientific">hydrothermal vent metagenome</name>
    <dbReference type="NCBI Taxonomy" id="652676"/>
    <lineage>
        <taxon>unclassified sequences</taxon>
        <taxon>metagenomes</taxon>
        <taxon>ecological metagenomes</taxon>
    </lineage>
</organism>
<keyword evidence="5" id="KW-0488">Methylation</keyword>
<evidence type="ECO:0000256" key="3">
    <source>
        <dbReference type="ARBA" id="ARBA00020042"/>
    </source>
</evidence>
<keyword evidence="9 11" id="KW-0472">Membrane</keyword>
<dbReference type="Gene3D" id="3.30.700.10">
    <property type="entry name" value="Glycoprotein, Type 4 Pilin"/>
    <property type="match status" value="1"/>
</dbReference>
<dbReference type="SUPFAM" id="SSF54523">
    <property type="entry name" value="Pili subunits"/>
    <property type="match status" value="1"/>
</dbReference>
<feature type="region of interest" description="Disordered" evidence="10">
    <location>
        <begin position="131"/>
        <end position="153"/>
    </location>
</feature>
<dbReference type="GO" id="GO:0015628">
    <property type="term" value="P:protein secretion by the type II secretion system"/>
    <property type="evidence" value="ECO:0007669"/>
    <property type="project" value="InterPro"/>
</dbReference>
<protein>
    <recommendedName>
        <fullName evidence="3">Type II secretion system core protein G</fullName>
    </recommendedName>
</protein>
<evidence type="ECO:0000256" key="5">
    <source>
        <dbReference type="ARBA" id="ARBA00022481"/>
    </source>
</evidence>
<dbReference type="InterPro" id="IPR013545">
    <property type="entry name" value="T2SS_protein-GspG_C"/>
</dbReference>
<dbReference type="GO" id="GO:0015627">
    <property type="term" value="C:type II protein secretion system complex"/>
    <property type="evidence" value="ECO:0007669"/>
    <property type="project" value="InterPro"/>
</dbReference>
<dbReference type="EMBL" id="UOGF01000008">
    <property type="protein sequence ID" value="VAX26328.1"/>
    <property type="molecule type" value="Genomic_DNA"/>
</dbReference>
<feature type="transmembrane region" description="Helical" evidence="11">
    <location>
        <begin position="21"/>
        <end position="39"/>
    </location>
</feature>
<evidence type="ECO:0000256" key="1">
    <source>
        <dbReference type="ARBA" id="ARBA00004377"/>
    </source>
</evidence>
<reference evidence="13" key="1">
    <citation type="submission" date="2018-06" db="EMBL/GenBank/DDBJ databases">
        <authorList>
            <person name="Zhirakovskaya E."/>
        </authorList>
    </citation>
    <scope>NUCLEOTIDE SEQUENCE</scope>
</reference>
<evidence type="ECO:0000256" key="7">
    <source>
        <dbReference type="ARBA" id="ARBA00022692"/>
    </source>
</evidence>
<keyword evidence="8 11" id="KW-1133">Transmembrane helix</keyword>
<dbReference type="NCBIfam" id="TIGR02532">
    <property type="entry name" value="IV_pilin_GFxxxE"/>
    <property type="match status" value="1"/>
</dbReference>
<accession>A0A3B1CQQ4</accession>
<comment type="subcellular location">
    <subcellularLocation>
        <location evidence="1">Cell inner membrane</location>
        <topology evidence="1">Single-pass membrane protein</topology>
    </subcellularLocation>
</comment>
<dbReference type="NCBIfam" id="TIGR01710">
    <property type="entry name" value="typeII_sec_gspG"/>
    <property type="match status" value="1"/>
</dbReference>
<dbReference type="PANTHER" id="PTHR30093">
    <property type="entry name" value="GENERAL SECRETION PATHWAY PROTEIN G"/>
    <property type="match status" value="1"/>
</dbReference>
<evidence type="ECO:0000313" key="13">
    <source>
        <dbReference type="EMBL" id="VAX26328.1"/>
    </source>
</evidence>
<keyword evidence="7 11" id="KW-0812">Transmembrane</keyword>
<dbReference type="InterPro" id="IPR000983">
    <property type="entry name" value="Bac_GSPG_pilin"/>
</dbReference>
<evidence type="ECO:0000259" key="12">
    <source>
        <dbReference type="Pfam" id="PF08334"/>
    </source>
</evidence>
<name>A0A3B1CQQ4_9ZZZZ</name>
<evidence type="ECO:0000256" key="8">
    <source>
        <dbReference type="ARBA" id="ARBA00022989"/>
    </source>
</evidence>
<dbReference type="InterPro" id="IPR045584">
    <property type="entry name" value="Pilin-like"/>
</dbReference>
<dbReference type="PANTHER" id="PTHR30093:SF44">
    <property type="entry name" value="TYPE II SECRETION SYSTEM CORE PROTEIN G"/>
    <property type="match status" value="1"/>
</dbReference>
<evidence type="ECO:0000256" key="10">
    <source>
        <dbReference type="SAM" id="MobiDB-lite"/>
    </source>
</evidence>
<dbReference type="InterPro" id="IPR012902">
    <property type="entry name" value="N_methyl_site"/>
</dbReference>
<dbReference type="InterPro" id="IPR010054">
    <property type="entry name" value="Type2_sec_GspG"/>
</dbReference>
<evidence type="ECO:0000256" key="2">
    <source>
        <dbReference type="ARBA" id="ARBA00009984"/>
    </source>
</evidence>
<sequence length="153" mass="16910">MRSANRKNLKKRHLRERGFTLIEIMVVVTILAILIALVAPKMVGRTDQARRVSTKAQIKNIEGALQLYKLDNGVYPSTEQGLQALVDVPTVGAIPKHWKEGGYLSKIPDDAWDNPYVYLSPGSNGVYDLVSYGTDNEPGGEGDNADLESWNLN</sequence>
<feature type="domain" description="Type II secretion system protein GspG C-terminal" evidence="12">
    <location>
        <begin position="42"/>
        <end position="150"/>
    </location>
</feature>
<evidence type="ECO:0000256" key="9">
    <source>
        <dbReference type="ARBA" id="ARBA00023136"/>
    </source>
</evidence>
<dbReference type="PRINTS" id="PR00813">
    <property type="entry name" value="BCTERIALGSPG"/>
</dbReference>
<comment type="similarity">
    <text evidence="2">Belongs to the GSP G family.</text>
</comment>
<gene>
    <name evidence="13" type="ORF">MNBD_NITROSPIRAE01-1101</name>
</gene>
<dbReference type="AlphaFoldDB" id="A0A3B1CQQ4"/>